<name>A0ABR0MMX0_GOSAR</name>
<comment type="caution">
    <text evidence="1">The sequence shown here is derived from an EMBL/GenBank/DDBJ whole genome shotgun (WGS) entry which is preliminary data.</text>
</comment>
<keyword evidence="2" id="KW-1185">Reference proteome</keyword>
<gene>
    <name evidence="1" type="ORF">PVK06_043042</name>
</gene>
<protein>
    <submittedName>
        <fullName evidence="1">Uncharacterized protein</fullName>
    </submittedName>
</protein>
<organism evidence="1 2">
    <name type="scientific">Gossypium arboreum</name>
    <name type="common">Tree cotton</name>
    <name type="synonym">Gossypium nanking</name>
    <dbReference type="NCBI Taxonomy" id="29729"/>
    <lineage>
        <taxon>Eukaryota</taxon>
        <taxon>Viridiplantae</taxon>
        <taxon>Streptophyta</taxon>
        <taxon>Embryophyta</taxon>
        <taxon>Tracheophyta</taxon>
        <taxon>Spermatophyta</taxon>
        <taxon>Magnoliopsida</taxon>
        <taxon>eudicotyledons</taxon>
        <taxon>Gunneridae</taxon>
        <taxon>Pentapetalae</taxon>
        <taxon>rosids</taxon>
        <taxon>malvids</taxon>
        <taxon>Malvales</taxon>
        <taxon>Malvaceae</taxon>
        <taxon>Malvoideae</taxon>
        <taxon>Gossypium</taxon>
    </lineage>
</organism>
<evidence type="ECO:0000313" key="2">
    <source>
        <dbReference type="Proteomes" id="UP001358586"/>
    </source>
</evidence>
<evidence type="ECO:0000313" key="1">
    <source>
        <dbReference type="EMBL" id="KAK5775173.1"/>
    </source>
</evidence>
<dbReference type="EMBL" id="JARKNE010000012">
    <property type="protein sequence ID" value="KAK5775173.1"/>
    <property type="molecule type" value="Genomic_DNA"/>
</dbReference>
<dbReference type="Proteomes" id="UP001358586">
    <property type="component" value="Chromosome 12"/>
</dbReference>
<sequence length="69" mass="7769">MDDDAPPWDDAQMGCNTKVFDELVEKAVALKENLREKPKATSYRAIKRSTEVACGSGRKDKRGHFGRSR</sequence>
<accession>A0ABR0MMX0</accession>
<reference evidence="1 2" key="1">
    <citation type="submission" date="2023-03" db="EMBL/GenBank/DDBJ databases">
        <title>WGS of Gossypium arboreum.</title>
        <authorList>
            <person name="Yu D."/>
        </authorList>
    </citation>
    <scope>NUCLEOTIDE SEQUENCE [LARGE SCALE GENOMIC DNA]</scope>
    <source>
        <tissue evidence="1">Leaf</tissue>
    </source>
</reference>
<proteinExistence type="predicted"/>